<name>A0A3L6FVQ5_MAIZE</name>
<reference evidence="1" key="1">
    <citation type="journal article" date="2018" name="Nat. Genet.">
        <title>Extensive intraspecific gene order and gene structural variations between Mo17 and other maize genomes.</title>
        <authorList>
            <person name="Sun S."/>
            <person name="Zhou Y."/>
            <person name="Chen J."/>
            <person name="Shi J."/>
            <person name="Zhao H."/>
            <person name="Zhao H."/>
            <person name="Song W."/>
            <person name="Zhang M."/>
            <person name="Cui Y."/>
            <person name="Dong X."/>
            <person name="Liu H."/>
            <person name="Ma X."/>
            <person name="Jiao Y."/>
            <person name="Wang B."/>
            <person name="Wei X."/>
            <person name="Stein J.C."/>
            <person name="Glaubitz J.C."/>
            <person name="Lu F."/>
            <person name="Yu G."/>
            <person name="Liang C."/>
            <person name="Fengler K."/>
            <person name="Li B."/>
            <person name="Rafalski A."/>
            <person name="Schnable P.S."/>
            <person name="Ware D.H."/>
            <person name="Buckler E.S."/>
            <person name="Lai J."/>
        </authorList>
    </citation>
    <scope>NUCLEOTIDE SEQUENCE [LARGE SCALE GENOMIC DNA]</scope>
    <source>
        <tissue evidence="1">Seedling</tissue>
    </source>
</reference>
<dbReference type="Proteomes" id="UP000251960">
    <property type="component" value="Chromosome 2"/>
</dbReference>
<dbReference type="AlphaFoldDB" id="A0A3L6FVQ5"/>
<protein>
    <submittedName>
        <fullName evidence="1">Uncharacterized protein</fullName>
    </submittedName>
</protein>
<evidence type="ECO:0000313" key="1">
    <source>
        <dbReference type="EMBL" id="PWZ38949.1"/>
    </source>
</evidence>
<accession>A0A3L6FVQ5</accession>
<gene>
    <name evidence="1" type="ORF">Zm00014a_016100</name>
</gene>
<comment type="caution">
    <text evidence="1">The sequence shown here is derived from an EMBL/GenBank/DDBJ whole genome shotgun (WGS) entry which is preliminary data.</text>
</comment>
<proteinExistence type="predicted"/>
<sequence>MLKSFSQNMIIRGMLKKIEVKYGI</sequence>
<organism evidence="1">
    <name type="scientific">Zea mays</name>
    <name type="common">Maize</name>
    <dbReference type="NCBI Taxonomy" id="4577"/>
    <lineage>
        <taxon>Eukaryota</taxon>
        <taxon>Viridiplantae</taxon>
        <taxon>Streptophyta</taxon>
        <taxon>Embryophyta</taxon>
        <taxon>Tracheophyta</taxon>
        <taxon>Spermatophyta</taxon>
        <taxon>Magnoliopsida</taxon>
        <taxon>Liliopsida</taxon>
        <taxon>Poales</taxon>
        <taxon>Poaceae</taxon>
        <taxon>PACMAD clade</taxon>
        <taxon>Panicoideae</taxon>
        <taxon>Andropogonodae</taxon>
        <taxon>Andropogoneae</taxon>
        <taxon>Tripsacinae</taxon>
        <taxon>Zea</taxon>
    </lineage>
</organism>
<dbReference type="EMBL" id="NCVQ01000003">
    <property type="protein sequence ID" value="PWZ38949.1"/>
    <property type="molecule type" value="Genomic_DNA"/>
</dbReference>